<dbReference type="PANTHER" id="PTHR33164:SF64">
    <property type="entry name" value="TRANSCRIPTIONAL REGULATOR SLYA"/>
    <property type="match status" value="1"/>
</dbReference>
<dbReference type="PRINTS" id="PR00598">
    <property type="entry name" value="HTHMARR"/>
</dbReference>
<dbReference type="InterPro" id="IPR039422">
    <property type="entry name" value="MarR/SlyA-like"/>
</dbReference>
<evidence type="ECO:0000256" key="2">
    <source>
        <dbReference type="ARBA" id="ARBA00023125"/>
    </source>
</evidence>
<evidence type="ECO:0000256" key="1">
    <source>
        <dbReference type="ARBA" id="ARBA00023015"/>
    </source>
</evidence>
<evidence type="ECO:0000256" key="3">
    <source>
        <dbReference type="ARBA" id="ARBA00023163"/>
    </source>
</evidence>
<keyword evidence="6" id="KW-1185">Reference proteome</keyword>
<comment type="caution">
    <text evidence="5">The sequence shown here is derived from an EMBL/GenBank/DDBJ whole genome shotgun (WGS) entry which is preliminary data.</text>
</comment>
<keyword evidence="2" id="KW-0238">DNA-binding</keyword>
<organism evidence="5 6">
    <name type="scientific">Sulfuriferula multivorans</name>
    <dbReference type="NCBI Taxonomy" id="1559896"/>
    <lineage>
        <taxon>Bacteria</taxon>
        <taxon>Pseudomonadati</taxon>
        <taxon>Pseudomonadota</taxon>
        <taxon>Betaproteobacteria</taxon>
        <taxon>Nitrosomonadales</taxon>
        <taxon>Sulfuricellaceae</taxon>
        <taxon>Sulfuriferula</taxon>
    </lineage>
</organism>
<feature type="domain" description="HTH marR-type" evidence="4">
    <location>
        <begin position="8"/>
        <end position="141"/>
    </location>
</feature>
<dbReference type="GO" id="GO:0003700">
    <property type="term" value="F:DNA-binding transcription factor activity"/>
    <property type="evidence" value="ECO:0007669"/>
    <property type="project" value="InterPro"/>
</dbReference>
<protein>
    <submittedName>
        <fullName evidence="5">Transcriptional regulator, MarR family</fullName>
    </submittedName>
</protein>
<dbReference type="GO" id="GO:0003677">
    <property type="term" value="F:DNA binding"/>
    <property type="evidence" value="ECO:0007669"/>
    <property type="project" value="UniProtKB-KW"/>
</dbReference>
<sequence length="147" mass="15875">MRTTPATAQRFAEALHTAAHAWKLALDRRLKPLGLSRATWMALSAAAKAAAPATQIELADAVGIEGPSMVALIDRLEKAGLVRRIQDPADRRAKRIEVTEAGLVVFGQIRRVAAELRAVILADVAGEDIDRALALLEHIRTEAEAQE</sequence>
<dbReference type="EMBL" id="BGOW01000002">
    <property type="protein sequence ID" value="GBL44675.1"/>
    <property type="molecule type" value="Genomic_DNA"/>
</dbReference>
<dbReference type="SUPFAM" id="SSF46785">
    <property type="entry name" value="Winged helix' DNA-binding domain"/>
    <property type="match status" value="1"/>
</dbReference>
<evidence type="ECO:0000259" key="4">
    <source>
        <dbReference type="PROSITE" id="PS50995"/>
    </source>
</evidence>
<dbReference type="PANTHER" id="PTHR33164">
    <property type="entry name" value="TRANSCRIPTIONAL REGULATOR, MARR FAMILY"/>
    <property type="match status" value="1"/>
</dbReference>
<evidence type="ECO:0000313" key="5">
    <source>
        <dbReference type="EMBL" id="GBL44675.1"/>
    </source>
</evidence>
<dbReference type="RefSeq" id="WP_124703508.1">
    <property type="nucleotide sequence ID" value="NZ_BGOW01000002.1"/>
</dbReference>
<name>A0A401JAH7_9PROT</name>
<dbReference type="SMART" id="SM00347">
    <property type="entry name" value="HTH_MARR"/>
    <property type="match status" value="1"/>
</dbReference>
<gene>
    <name evidence="5" type="ORF">SFMTTN_0476</name>
</gene>
<dbReference type="GO" id="GO:0006950">
    <property type="term" value="P:response to stress"/>
    <property type="evidence" value="ECO:0007669"/>
    <property type="project" value="TreeGrafter"/>
</dbReference>
<dbReference type="InterPro" id="IPR036390">
    <property type="entry name" value="WH_DNA-bd_sf"/>
</dbReference>
<dbReference type="OrthoDB" id="8594189at2"/>
<dbReference type="InterPro" id="IPR000835">
    <property type="entry name" value="HTH_MarR-typ"/>
</dbReference>
<dbReference type="AlphaFoldDB" id="A0A401JAH7"/>
<dbReference type="InterPro" id="IPR036388">
    <property type="entry name" value="WH-like_DNA-bd_sf"/>
</dbReference>
<dbReference type="PROSITE" id="PS50995">
    <property type="entry name" value="HTH_MARR_2"/>
    <property type="match status" value="1"/>
</dbReference>
<reference evidence="5 6" key="1">
    <citation type="journal article" date="2019" name="Front. Microbiol.">
        <title>Genomes of Neutrophilic Sulfur-Oxidizing Chemolithoautotrophs Representing 9 Proteobacterial Species From 8 Genera.</title>
        <authorList>
            <person name="Watanabe T."/>
            <person name="Kojima H."/>
            <person name="Umezawa K."/>
            <person name="Hori C."/>
            <person name="Takasuka T.E."/>
            <person name="Kato Y."/>
            <person name="Fukui M."/>
        </authorList>
    </citation>
    <scope>NUCLEOTIDE SEQUENCE [LARGE SCALE GENOMIC DNA]</scope>
    <source>
        <strain evidence="5 6">TTN</strain>
    </source>
</reference>
<dbReference type="Proteomes" id="UP000286806">
    <property type="component" value="Unassembled WGS sequence"/>
</dbReference>
<keyword evidence="3" id="KW-0804">Transcription</keyword>
<keyword evidence="1" id="KW-0805">Transcription regulation</keyword>
<accession>A0A401JAH7</accession>
<evidence type="ECO:0000313" key="6">
    <source>
        <dbReference type="Proteomes" id="UP000286806"/>
    </source>
</evidence>
<dbReference type="Pfam" id="PF12802">
    <property type="entry name" value="MarR_2"/>
    <property type="match status" value="1"/>
</dbReference>
<dbReference type="Gene3D" id="1.10.10.10">
    <property type="entry name" value="Winged helix-like DNA-binding domain superfamily/Winged helix DNA-binding domain"/>
    <property type="match status" value="1"/>
</dbReference>
<proteinExistence type="predicted"/>